<dbReference type="Pfam" id="PF00954">
    <property type="entry name" value="S_locus_glycop"/>
    <property type="match status" value="1"/>
</dbReference>
<protein>
    <recommendedName>
        <fullName evidence="19">Receptor-like serine/threonine-protein kinase</fullName>
        <ecNumber evidence="19">2.7.11.1</ecNumber>
    </recommendedName>
</protein>
<dbReference type="Pfam" id="PF01453">
    <property type="entry name" value="B_lectin"/>
    <property type="match status" value="1"/>
</dbReference>
<evidence type="ECO:0000259" key="24">
    <source>
        <dbReference type="PROSITE" id="PS50948"/>
    </source>
</evidence>
<comment type="subcellular location">
    <subcellularLocation>
        <location evidence="1">Cell membrane</location>
        <topology evidence="1">Single-pass type I membrane protein</topology>
    </subcellularLocation>
</comment>
<dbReference type="InterPro" id="IPR011009">
    <property type="entry name" value="Kinase-like_dom_sf"/>
</dbReference>
<comment type="catalytic activity">
    <reaction evidence="17 19">
        <text>L-threonyl-[protein] + ATP = O-phospho-L-threonyl-[protein] + ADP + H(+)</text>
        <dbReference type="Rhea" id="RHEA:46608"/>
        <dbReference type="Rhea" id="RHEA-COMP:11060"/>
        <dbReference type="Rhea" id="RHEA-COMP:11605"/>
        <dbReference type="ChEBI" id="CHEBI:15378"/>
        <dbReference type="ChEBI" id="CHEBI:30013"/>
        <dbReference type="ChEBI" id="CHEBI:30616"/>
        <dbReference type="ChEBI" id="CHEBI:61977"/>
        <dbReference type="ChEBI" id="CHEBI:456216"/>
        <dbReference type="EC" id="2.7.11.1"/>
    </reaction>
</comment>
<evidence type="ECO:0000259" key="22">
    <source>
        <dbReference type="PROSITE" id="PS50011"/>
    </source>
</evidence>
<dbReference type="SUPFAM" id="SSF56112">
    <property type="entry name" value="Protein kinase-like (PK-like)"/>
    <property type="match status" value="1"/>
</dbReference>
<comment type="caution">
    <text evidence="25">The sequence shown here is derived from an EMBL/GenBank/DDBJ whole genome shotgun (WGS) entry which is preliminary data.</text>
</comment>
<evidence type="ECO:0000256" key="10">
    <source>
        <dbReference type="ARBA" id="ARBA00022777"/>
    </source>
</evidence>
<dbReference type="FunFam" id="2.90.10.10:FF:000009">
    <property type="entry name" value="Receptor-like serine/threonine-protein kinase SD1-8"/>
    <property type="match status" value="1"/>
</dbReference>
<feature type="signal peptide" evidence="21">
    <location>
        <begin position="1"/>
        <end position="26"/>
    </location>
</feature>
<dbReference type="PIRSF" id="PIRSF000641">
    <property type="entry name" value="SRK"/>
    <property type="match status" value="1"/>
</dbReference>
<dbReference type="GO" id="GO:0048544">
    <property type="term" value="P:recognition of pollen"/>
    <property type="evidence" value="ECO:0007669"/>
    <property type="project" value="InterPro"/>
</dbReference>
<keyword evidence="16" id="KW-0325">Glycoprotein</keyword>
<evidence type="ECO:0000256" key="6">
    <source>
        <dbReference type="ARBA" id="ARBA00022692"/>
    </source>
</evidence>
<dbReference type="FunFam" id="3.30.200.20:FF:000195">
    <property type="entry name" value="G-type lectin S-receptor-like serine/threonine-protein kinase"/>
    <property type="match status" value="1"/>
</dbReference>
<evidence type="ECO:0000256" key="9">
    <source>
        <dbReference type="ARBA" id="ARBA00022741"/>
    </source>
</evidence>
<dbReference type="GO" id="GO:0004674">
    <property type="term" value="F:protein serine/threonine kinase activity"/>
    <property type="evidence" value="ECO:0007669"/>
    <property type="project" value="UniProtKB-KW"/>
</dbReference>
<dbReference type="EC" id="2.7.11.1" evidence="19"/>
<keyword evidence="4" id="KW-0597">Phosphoprotein</keyword>
<dbReference type="Proteomes" id="UP001172457">
    <property type="component" value="Chromosome 1"/>
</dbReference>
<evidence type="ECO:0000256" key="16">
    <source>
        <dbReference type="ARBA" id="ARBA00023180"/>
    </source>
</evidence>
<dbReference type="AlphaFoldDB" id="A0AA38TSH8"/>
<keyword evidence="7 21" id="KW-0732">Signal</keyword>
<proteinExistence type="inferred from homology"/>
<evidence type="ECO:0000256" key="7">
    <source>
        <dbReference type="ARBA" id="ARBA00022729"/>
    </source>
</evidence>
<feature type="domain" description="Protein kinase" evidence="22">
    <location>
        <begin position="539"/>
        <end position="825"/>
    </location>
</feature>
<keyword evidence="3 19" id="KW-0723">Serine/threonine-protein kinase</keyword>
<dbReference type="InterPro" id="IPR001480">
    <property type="entry name" value="Bulb-type_lectin_dom"/>
</dbReference>
<dbReference type="PROSITE" id="PS00107">
    <property type="entry name" value="PROTEIN_KINASE_ATP"/>
    <property type="match status" value="1"/>
</dbReference>
<dbReference type="GO" id="GO:0030246">
    <property type="term" value="F:carbohydrate binding"/>
    <property type="evidence" value="ECO:0007669"/>
    <property type="project" value="UniProtKB-KW"/>
</dbReference>
<dbReference type="Pfam" id="PF11883">
    <property type="entry name" value="DUF3403"/>
    <property type="match status" value="1"/>
</dbReference>
<evidence type="ECO:0000313" key="25">
    <source>
        <dbReference type="EMBL" id="KAJ9566235.1"/>
    </source>
</evidence>
<dbReference type="Pfam" id="PF08276">
    <property type="entry name" value="PAN_2"/>
    <property type="match status" value="1"/>
</dbReference>
<keyword evidence="9 19" id="KW-0547">Nucleotide-binding</keyword>
<sequence>METLDLHGSTFIFFTLSLCIPSLSIATDTITPTQPLAVNQTLISSRQVFELGFFNSTNNNLYLGIWYRQVHPRTIVWVANRDAPINSPFGELKIAENGSLNLVDRSGSGSETVIWSSGTEKSTAAAGVDTVAQLLDSGNFVLRRENDENNYIWQSFDYPMDTLLPGMKLGLRRTTGMEWRLKSWRSDTDPGSGEYTFGINVTGFPEFLIRSNDDSIAYRSGPWNGIMFSGTPEKEGGTLINFEFHNSSDEIYFSFETVNASVYSRYLVTYSRELQRLTWTAAAGDWSLYWKGPWDRCDNYGECGPYGVCDKSGSPICRCMSGFGPRSGSKGCVRSSELGCGSDGFLELKNVKLPDGTTAGFIDERMNLSRCGEVCKKNCSCTGYANMYIVDGGSGCAIWFVDLMDIRQYAESESGGRDLYVRVAASDLGMFSLYLDLNERIRVHVRVDMENVEMRDNSGGDGGVCGGGSCGGHKDVGQFVGSGRGKSSTTENSKKGNHVVKIVAIAIGLQERTEGETKMDELELPLFNFTTLAIATNNFSDANELGQGGFGYVYKGTLPEGEVVAVKRLSRVSDQGIEELKNEVGLIAKLQHRNLVRLLGCCIEVEEKLLIYEYMENKSLNMFLFEKEKSIQLDWQLRLDIINGIARGLLYLHQDSRFKIIHRDLKASNILLDKKMNPKISDFGMARIFGSDQTEAKTKKVVGTYGYMSPEYAMDGKFSTKSDVFSFGVLVLEIVSGKKNTGSSYTSSELNLLGHTWMLWKEGKALELVDESVHANFLEDEALRCVQIGLLCVQEQAKERPSMSEVVLMLNSETAKLPQPKYPGFFIGKRHSETESSSKHDDSVTTNEVTITMVYAR</sequence>
<keyword evidence="5 19" id="KW-0808">Transferase</keyword>
<dbReference type="SMART" id="SM00108">
    <property type="entry name" value="B_lectin"/>
    <property type="match status" value="1"/>
</dbReference>
<organism evidence="25 26">
    <name type="scientific">Centaurea solstitialis</name>
    <name type="common">yellow star-thistle</name>
    <dbReference type="NCBI Taxonomy" id="347529"/>
    <lineage>
        <taxon>Eukaryota</taxon>
        <taxon>Viridiplantae</taxon>
        <taxon>Streptophyta</taxon>
        <taxon>Embryophyta</taxon>
        <taxon>Tracheophyta</taxon>
        <taxon>Spermatophyta</taxon>
        <taxon>Magnoliopsida</taxon>
        <taxon>eudicotyledons</taxon>
        <taxon>Gunneridae</taxon>
        <taxon>Pentapetalae</taxon>
        <taxon>asterids</taxon>
        <taxon>campanulids</taxon>
        <taxon>Asterales</taxon>
        <taxon>Asteraceae</taxon>
        <taxon>Carduoideae</taxon>
        <taxon>Cardueae</taxon>
        <taxon>Centaureinae</taxon>
        <taxon>Centaurea</taxon>
    </lineage>
</organism>
<evidence type="ECO:0000256" key="20">
    <source>
        <dbReference type="PROSITE-ProRule" id="PRU10141"/>
    </source>
</evidence>
<name>A0AA38TSH8_9ASTR</name>
<dbReference type="SUPFAM" id="SSF51110">
    <property type="entry name" value="alpha-D-mannose-specific plant lectins"/>
    <property type="match status" value="1"/>
</dbReference>
<dbReference type="Pfam" id="PF07714">
    <property type="entry name" value="PK_Tyr_Ser-Thr"/>
    <property type="match status" value="1"/>
</dbReference>
<evidence type="ECO:0000256" key="15">
    <source>
        <dbReference type="ARBA" id="ARBA00023170"/>
    </source>
</evidence>
<dbReference type="Gene3D" id="1.10.510.10">
    <property type="entry name" value="Transferase(Phosphotransferase) domain 1"/>
    <property type="match status" value="1"/>
</dbReference>
<evidence type="ECO:0000256" key="19">
    <source>
        <dbReference type="PIRNR" id="PIRNR000641"/>
    </source>
</evidence>
<dbReference type="CDD" id="cd14066">
    <property type="entry name" value="STKc_IRAK"/>
    <property type="match status" value="1"/>
</dbReference>
<evidence type="ECO:0000256" key="4">
    <source>
        <dbReference type="ARBA" id="ARBA00022553"/>
    </source>
</evidence>
<keyword evidence="6" id="KW-0812">Transmembrane</keyword>
<evidence type="ECO:0000256" key="21">
    <source>
        <dbReference type="SAM" id="SignalP"/>
    </source>
</evidence>
<comment type="similarity">
    <text evidence="19">Belongs to the protein kinase superfamily. Ser/Thr protein kinase family.</text>
</comment>
<evidence type="ECO:0000256" key="8">
    <source>
        <dbReference type="ARBA" id="ARBA00022734"/>
    </source>
</evidence>
<feature type="chain" id="PRO_5041302495" description="Receptor-like serine/threonine-protein kinase" evidence="21">
    <location>
        <begin position="27"/>
        <end position="857"/>
    </location>
</feature>
<dbReference type="InterPro" id="IPR021820">
    <property type="entry name" value="S-locus_recpt_kinase_C"/>
</dbReference>
<keyword evidence="12" id="KW-1133">Transmembrane helix</keyword>
<dbReference type="InterPro" id="IPR008271">
    <property type="entry name" value="Ser/Thr_kinase_AS"/>
</dbReference>
<evidence type="ECO:0000256" key="18">
    <source>
        <dbReference type="ARBA" id="ARBA00048679"/>
    </source>
</evidence>
<keyword evidence="14" id="KW-1015">Disulfide bond</keyword>
<dbReference type="EMBL" id="JARYMX010000001">
    <property type="protein sequence ID" value="KAJ9566235.1"/>
    <property type="molecule type" value="Genomic_DNA"/>
</dbReference>
<dbReference type="InterPro" id="IPR024171">
    <property type="entry name" value="SRK-like_kinase"/>
</dbReference>
<evidence type="ECO:0000259" key="23">
    <source>
        <dbReference type="PROSITE" id="PS50927"/>
    </source>
</evidence>
<dbReference type="GO" id="GO:0005524">
    <property type="term" value="F:ATP binding"/>
    <property type="evidence" value="ECO:0007669"/>
    <property type="project" value="UniProtKB-UniRule"/>
</dbReference>
<dbReference type="SMART" id="SM00473">
    <property type="entry name" value="PAN_AP"/>
    <property type="match status" value="1"/>
</dbReference>
<keyword evidence="8" id="KW-0430">Lectin</keyword>
<dbReference type="CDD" id="cd01098">
    <property type="entry name" value="PAN_AP_plant"/>
    <property type="match status" value="1"/>
</dbReference>
<accession>A0AA38TSH8</accession>
<dbReference type="PANTHER" id="PTHR27002:SF150">
    <property type="entry name" value="RECEPTOR-LIKE SERINE_THREONINE-PROTEIN KINASE SD1-8"/>
    <property type="match status" value="1"/>
</dbReference>
<dbReference type="InterPro" id="IPR017441">
    <property type="entry name" value="Protein_kinase_ATP_BS"/>
</dbReference>
<dbReference type="Gene3D" id="2.90.10.10">
    <property type="entry name" value="Bulb-type lectin domain"/>
    <property type="match status" value="1"/>
</dbReference>
<dbReference type="InterPro" id="IPR000858">
    <property type="entry name" value="S_locus_glycoprot_dom"/>
</dbReference>
<dbReference type="PROSITE" id="PS50948">
    <property type="entry name" value="PAN"/>
    <property type="match status" value="1"/>
</dbReference>
<evidence type="ECO:0000256" key="3">
    <source>
        <dbReference type="ARBA" id="ARBA00022527"/>
    </source>
</evidence>
<evidence type="ECO:0000256" key="11">
    <source>
        <dbReference type="ARBA" id="ARBA00022840"/>
    </source>
</evidence>
<dbReference type="InterPro" id="IPR000719">
    <property type="entry name" value="Prot_kinase_dom"/>
</dbReference>
<evidence type="ECO:0000256" key="17">
    <source>
        <dbReference type="ARBA" id="ARBA00047899"/>
    </source>
</evidence>
<dbReference type="PROSITE" id="PS50927">
    <property type="entry name" value="BULB_LECTIN"/>
    <property type="match status" value="1"/>
</dbReference>
<evidence type="ECO:0000256" key="5">
    <source>
        <dbReference type="ARBA" id="ARBA00022679"/>
    </source>
</evidence>
<keyword evidence="26" id="KW-1185">Reference proteome</keyword>
<keyword evidence="13" id="KW-0472">Membrane</keyword>
<keyword evidence="10 19" id="KW-0418">Kinase</keyword>
<dbReference type="InterPro" id="IPR036426">
    <property type="entry name" value="Bulb-type_lectin_dom_sf"/>
</dbReference>
<reference evidence="25" key="1">
    <citation type="submission" date="2023-03" db="EMBL/GenBank/DDBJ databases">
        <title>Chromosome-scale reference genome and RAD-based genetic map of yellow starthistle (Centaurea solstitialis) reveal putative structural variation and QTLs associated with invader traits.</title>
        <authorList>
            <person name="Reatini B."/>
            <person name="Cang F.A."/>
            <person name="Jiang Q."/>
            <person name="Mckibben M.T.W."/>
            <person name="Barker M.S."/>
            <person name="Rieseberg L.H."/>
            <person name="Dlugosch K.M."/>
        </authorList>
    </citation>
    <scope>NUCLEOTIDE SEQUENCE</scope>
    <source>
        <strain evidence="25">CAN-66</strain>
        <tissue evidence="25">Leaf</tissue>
    </source>
</reference>
<dbReference type="PROSITE" id="PS50011">
    <property type="entry name" value="PROTEIN_KINASE_DOM"/>
    <property type="match status" value="1"/>
</dbReference>
<dbReference type="PROSITE" id="PS00108">
    <property type="entry name" value="PROTEIN_KINASE_ST"/>
    <property type="match status" value="1"/>
</dbReference>
<comment type="catalytic activity">
    <reaction evidence="18 19">
        <text>L-seryl-[protein] + ATP = O-phospho-L-seryl-[protein] + ADP + H(+)</text>
        <dbReference type="Rhea" id="RHEA:17989"/>
        <dbReference type="Rhea" id="RHEA-COMP:9863"/>
        <dbReference type="Rhea" id="RHEA-COMP:11604"/>
        <dbReference type="ChEBI" id="CHEBI:15378"/>
        <dbReference type="ChEBI" id="CHEBI:29999"/>
        <dbReference type="ChEBI" id="CHEBI:30616"/>
        <dbReference type="ChEBI" id="CHEBI:83421"/>
        <dbReference type="ChEBI" id="CHEBI:456216"/>
        <dbReference type="EC" id="2.7.11.1"/>
    </reaction>
</comment>
<feature type="domain" description="Apple" evidence="24">
    <location>
        <begin position="340"/>
        <end position="424"/>
    </location>
</feature>
<dbReference type="SMART" id="SM00220">
    <property type="entry name" value="S_TKc"/>
    <property type="match status" value="1"/>
</dbReference>
<dbReference type="InterPro" id="IPR001245">
    <property type="entry name" value="Ser-Thr/Tyr_kinase_cat_dom"/>
</dbReference>
<feature type="domain" description="Bulb-type lectin" evidence="23">
    <location>
        <begin position="27"/>
        <end position="155"/>
    </location>
</feature>
<gene>
    <name evidence="25" type="ORF">OSB04_002201</name>
</gene>
<dbReference type="CDD" id="cd00028">
    <property type="entry name" value="B_lectin"/>
    <property type="match status" value="1"/>
</dbReference>
<dbReference type="InterPro" id="IPR003609">
    <property type="entry name" value="Pan_app"/>
</dbReference>
<evidence type="ECO:0000313" key="26">
    <source>
        <dbReference type="Proteomes" id="UP001172457"/>
    </source>
</evidence>
<evidence type="ECO:0000256" key="12">
    <source>
        <dbReference type="ARBA" id="ARBA00022989"/>
    </source>
</evidence>
<dbReference type="PANTHER" id="PTHR27002">
    <property type="entry name" value="RECEPTOR-LIKE SERINE/THREONINE-PROTEIN KINASE SD1-8"/>
    <property type="match status" value="1"/>
</dbReference>
<dbReference type="Gene3D" id="3.30.200.20">
    <property type="entry name" value="Phosphorylase Kinase, domain 1"/>
    <property type="match status" value="1"/>
</dbReference>
<keyword evidence="2" id="KW-1003">Cell membrane</keyword>
<evidence type="ECO:0000256" key="2">
    <source>
        <dbReference type="ARBA" id="ARBA00022475"/>
    </source>
</evidence>
<keyword evidence="15" id="KW-0675">Receptor</keyword>
<feature type="binding site" evidence="20">
    <location>
        <position position="567"/>
    </location>
    <ligand>
        <name>ATP</name>
        <dbReference type="ChEBI" id="CHEBI:30616"/>
    </ligand>
</feature>
<evidence type="ECO:0000256" key="1">
    <source>
        <dbReference type="ARBA" id="ARBA00004251"/>
    </source>
</evidence>
<dbReference type="FunFam" id="1.10.510.10:FF:000060">
    <property type="entry name" value="G-type lectin S-receptor-like serine/threonine-protein kinase"/>
    <property type="match status" value="1"/>
</dbReference>
<dbReference type="GO" id="GO:0005886">
    <property type="term" value="C:plasma membrane"/>
    <property type="evidence" value="ECO:0007669"/>
    <property type="project" value="UniProtKB-SubCell"/>
</dbReference>
<keyword evidence="11 19" id="KW-0067">ATP-binding</keyword>
<evidence type="ECO:0000256" key="14">
    <source>
        <dbReference type="ARBA" id="ARBA00023157"/>
    </source>
</evidence>
<evidence type="ECO:0000256" key="13">
    <source>
        <dbReference type="ARBA" id="ARBA00023136"/>
    </source>
</evidence>